<evidence type="ECO:0000256" key="1">
    <source>
        <dbReference type="SAM" id="MobiDB-lite"/>
    </source>
</evidence>
<dbReference type="EMBL" id="VBSN01000071">
    <property type="protein sequence ID" value="KAA6432715.1"/>
    <property type="molecule type" value="Genomic_DNA"/>
</dbReference>
<proteinExistence type="predicted"/>
<feature type="compositionally biased region" description="Polar residues" evidence="1">
    <location>
        <begin position="35"/>
        <end position="50"/>
    </location>
</feature>
<protein>
    <submittedName>
        <fullName evidence="3">Uncharacterized protein</fullName>
    </submittedName>
</protein>
<dbReference type="RefSeq" id="WP_139014445.1">
    <property type="nucleotide sequence ID" value="NZ_VBSN01000071.1"/>
</dbReference>
<sequence>MIKRSKILFLLVGAGLLLGQASCNSSKHQDGISESMDSSSLDKTQTQMESDSIVADSASKPL</sequence>
<gene>
    <name evidence="3" type="ORF">FEM33_23630</name>
</gene>
<dbReference type="Proteomes" id="UP000323994">
    <property type="component" value="Unassembled WGS sequence"/>
</dbReference>
<reference evidence="3 4" key="1">
    <citation type="submission" date="2019-05" db="EMBL/GenBank/DDBJ databases">
        <authorList>
            <person name="Qu J.-H."/>
        </authorList>
    </citation>
    <scope>NUCLEOTIDE SEQUENCE [LARGE SCALE GENOMIC DNA]</scope>
    <source>
        <strain evidence="3 4">NS28</strain>
    </source>
</reference>
<comment type="caution">
    <text evidence="3">The sequence shown here is derived from an EMBL/GenBank/DDBJ whole genome shotgun (WGS) entry which is preliminary data.</text>
</comment>
<evidence type="ECO:0000313" key="4">
    <source>
        <dbReference type="Proteomes" id="UP000323994"/>
    </source>
</evidence>
<name>A0A5M8Q9T6_9BACT</name>
<keyword evidence="2" id="KW-0732">Signal</keyword>
<evidence type="ECO:0000313" key="3">
    <source>
        <dbReference type="EMBL" id="KAA6432715.1"/>
    </source>
</evidence>
<organism evidence="3 4">
    <name type="scientific">Dyadobacter flavalbus</name>
    <dbReference type="NCBI Taxonomy" id="2579942"/>
    <lineage>
        <taxon>Bacteria</taxon>
        <taxon>Pseudomonadati</taxon>
        <taxon>Bacteroidota</taxon>
        <taxon>Cytophagia</taxon>
        <taxon>Cytophagales</taxon>
        <taxon>Spirosomataceae</taxon>
        <taxon>Dyadobacter</taxon>
    </lineage>
</organism>
<feature type="chain" id="PRO_5024332103" evidence="2">
    <location>
        <begin position="22"/>
        <end position="62"/>
    </location>
</feature>
<feature type="region of interest" description="Disordered" evidence="1">
    <location>
        <begin position="23"/>
        <end position="62"/>
    </location>
</feature>
<feature type="signal peptide" evidence="2">
    <location>
        <begin position="1"/>
        <end position="21"/>
    </location>
</feature>
<keyword evidence="4" id="KW-1185">Reference proteome</keyword>
<accession>A0A5M8Q9T6</accession>
<dbReference type="OrthoDB" id="9908629at2"/>
<dbReference type="AlphaFoldDB" id="A0A5M8Q9T6"/>
<evidence type="ECO:0000256" key="2">
    <source>
        <dbReference type="SAM" id="SignalP"/>
    </source>
</evidence>